<dbReference type="InterPro" id="IPR027417">
    <property type="entry name" value="P-loop_NTPase"/>
</dbReference>
<proteinExistence type="predicted"/>
<evidence type="ECO:0000313" key="4">
    <source>
        <dbReference type="EMBL" id="KAK5980596.1"/>
    </source>
</evidence>
<evidence type="ECO:0000313" key="5">
    <source>
        <dbReference type="Proteomes" id="UP001331761"/>
    </source>
</evidence>
<organism evidence="4 5">
    <name type="scientific">Trichostrongylus colubriformis</name>
    <name type="common">Black scour worm</name>
    <dbReference type="NCBI Taxonomy" id="6319"/>
    <lineage>
        <taxon>Eukaryota</taxon>
        <taxon>Metazoa</taxon>
        <taxon>Ecdysozoa</taxon>
        <taxon>Nematoda</taxon>
        <taxon>Chromadorea</taxon>
        <taxon>Rhabditida</taxon>
        <taxon>Rhabditina</taxon>
        <taxon>Rhabditomorpha</taxon>
        <taxon>Strongyloidea</taxon>
        <taxon>Trichostrongylidae</taxon>
        <taxon>Trichostrongylus</taxon>
    </lineage>
</organism>
<evidence type="ECO:0000256" key="1">
    <source>
        <dbReference type="ARBA" id="ARBA00004123"/>
    </source>
</evidence>
<dbReference type="Pfam" id="PF08423">
    <property type="entry name" value="Rad51"/>
    <property type="match status" value="1"/>
</dbReference>
<keyword evidence="2" id="KW-0539">Nucleus</keyword>
<dbReference type="GO" id="GO:0003697">
    <property type="term" value="F:single-stranded DNA binding"/>
    <property type="evidence" value="ECO:0007669"/>
    <property type="project" value="TreeGrafter"/>
</dbReference>
<evidence type="ECO:0000256" key="2">
    <source>
        <dbReference type="ARBA" id="ARBA00023242"/>
    </source>
</evidence>
<dbReference type="SUPFAM" id="SSF52540">
    <property type="entry name" value="P-loop containing nucleoside triphosphate hydrolases"/>
    <property type="match status" value="1"/>
</dbReference>
<dbReference type="Proteomes" id="UP001331761">
    <property type="component" value="Unassembled WGS sequence"/>
</dbReference>
<dbReference type="GO" id="GO:0007131">
    <property type="term" value="P:reciprocal meiotic recombination"/>
    <property type="evidence" value="ECO:0007669"/>
    <property type="project" value="TreeGrafter"/>
</dbReference>
<protein>
    <recommendedName>
        <fullName evidence="3">RecA family profile 1 domain-containing protein</fullName>
    </recommendedName>
</protein>
<sequence>MNETAIDVLVELGLPLALQTGLPGVDGVLRNNLLFGEASELKGESGSGKSQLCYAIVANTLITTKFNVVWLDSNGSFRSSRLVQYINGRGVNETDVVNSLLDRMGVARVSDQAQLFEALEFIDDNMERNNIRLVVIDNVFEMFDDRQLPQNLSRSAVFQSILGRIGVLTDIGCTVLITNSEGEEKNDGKAAWMRRMKGQILLKESGGLRTMHSFDAAADTPSRQCCFQIHDSGLGDVKNS</sequence>
<dbReference type="InterPro" id="IPR020588">
    <property type="entry name" value="RecA_ATP-bd"/>
</dbReference>
<keyword evidence="5" id="KW-1185">Reference proteome</keyword>
<dbReference type="GO" id="GO:0000724">
    <property type="term" value="P:double-strand break repair via homologous recombination"/>
    <property type="evidence" value="ECO:0007669"/>
    <property type="project" value="TreeGrafter"/>
</dbReference>
<evidence type="ECO:0000259" key="3">
    <source>
        <dbReference type="PROSITE" id="PS50162"/>
    </source>
</evidence>
<dbReference type="AlphaFoldDB" id="A0AAN8IP30"/>
<dbReference type="GO" id="GO:0042148">
    <property type="term" value="P:DNA strand invasion"/>
    <property type="evidence" value="ECO:0007669"/>
    <property type="project" value="TreeGrafter"/>
</dbReference>
<accession>A0AAN8IP30</accession>
<comment type="caution">
    <text evidence="4">The sequence shown here is derived from an EMBL/GenBank/DDBJ whole genome shotgun (WGS) entry which is preliminary data.</text>
</comment>
<dbReference type="GO" id="GO:0005657">
    <property type="term" value="C:replication fork"/>
    <property type="evidence" value="ECO:0007669"/>
    <property type="project" value="TreeGrafter"/>
</dbReference>
<dbReference type="GO" id="GO:0033063">
    <property type="term" value="C:Rad51B-Rad51C-Rad51D-XRCC2 complex"/>
    <property type="evidence" value="ECO:0007669"/>
    <property type="project" value="TreeGrafter"/>
</dbReference>
<dbReference type="GO" id="GO:0000400">
    <property type="term" value="F:four-way junction DNA binding"/>
    <property type="evidence" value="ECO:0007669"/>
    <property type="project" value="TreeGrafter"/>
</dbReference>
<gene>
    <name evidence="4" type="ORF">GCK32_009088</name>
</gene>
<comment type="subcellular location">
    <subcellularLocation>
        <location evidence="1">Nucleus</location>
    </subcellularLocation>
</comment>
<dbReference type="GO" id="GO:0140664">
    <property type="term" value="F:ATP-dependent DNA damage sensor activity"/>
    <property type="evidence" value="ECO:0007669"/>
    <property type="project" value="InterPro"/>
</dbReference>
<dbReference type="PANTHER" id="PTHR46457:SF1">
    <property type="entry name" value="DNA REPAIR PROTEIN RAD51 HOMOLOG 4"/>
    <property type="match status" value="1"/>
</dbReference>
<dbReference type="PROSITE" id="PS50162">
    <property type="entry name" value="RECA_2"/>
    <property type="match status" value="1"/>
</dbReference>
<reference evidence="4 5" key="1">
    <citation type="submission" date="2019-10" db="EMBL/GenBank/DDBJ databases">
        <title>Assembly and Annotation for the nematode Trichostrongylus colubriformis.</title>
        <authorList>
            <person name="Martin J."/>
        </authorList>
    </citation>
    <scope>NUCLEOTIDE SEQUENCE [LARGE SCALE GENOMIC DNA]</scope>
    <source>
        <strain evidence="4">G859</strain>
        <tissue evidence="4">Whole worm</tissue>
    </source>
</reference>
<dbReference type="Gene3D" id="3.40.50.300">
    <property type="entry name" value="P-loop containing nucleotide triphosphate hydrolases"/>
    <property type="match status" value="1"/>
</dbReference>
<dbReference type="EMBL" id="WIXE01007233">
    <property type="protein sequence ID" value="KAK5980596.1"/>
    <property type="molecule type" value="Genomic_DNA"/>
</dbReference>
<dbReference type="InterPro" id="IPR013632">
    <property type="entry name" value="Rad51_C"/>
</dbReference>
<name>A0AAN8IP30_TRICO</name>
<dbReference type="PANTHER" id="PTHR46457">
    <property type="entry name" value="DNA REPAIR PROTEIN RAD51 HOMOLOG 4"/>
    <property type="match status" value="1"/>
</dbReference>
<dbReference type="GO" id="GO:0005815">
    <property type="term" value="C:microtubule organizing center"/>
    <property type="evidence" value="ECO:0007669"/>
    <property type="project" value="TreeGrafter"/>
</dbReference>
<dbReference type="InterPro" id="IPR051988">
    <property type="entry name" value="HRR_RAD51_Paralog"/>
</dbReference>
<dbReference type="GO" id="GO:0005524">
    <property type="term" value="F:ATP binding"/>
    <property type="evidence" value="ECO:0007669"/>
    <property type="project" value="InterPro"/>
</dbReference>
<dbReference type="GO" id="GO:0000723">
    <property type="term" value="P:telomere maintenance"/>
    <property type="evidence" value="ECO:0007669"/>
    <property type="project" value="TreeGrafter"/>
</dbReference>
<feature type="domain" description="RecA family profile 1" evidence="3">
    <location>
        <begin position="14"/>
        <end position="240"/>
    </location>
</feature>